<proteinExistence type="inferred from homology"/>
<evidence type="ECO:0000256" key="4">
    <source>
        <dbReference type="ARBA" id="ARBA00022670"/>
    </source>
</evidence>
<protein>
    <recommendedName>
        <fullName evidence="10">M18 family aminopeptidase</fullName>
        <ecNumber evidence="10">3.4.11.-</ecNumber>
    </recommendedName>
</protein>
<dbReference type="CDD" id="cd05658">
    <property type="entry name" value="M18_DAP"/>
    <property type="match status" value="1"/>
</dbReference>
<comment type="similarity">
    <text evidence="2 9">Belongs to the peptidase M18 family.</text>
</comment>
<dbReference type="PANTHER" id="PTHR28570:SF3">
    <property type="entry name" value="ASPARTYL AMINOPEPTIDASE"/>
    <property type="match status" value="1"/>
</dbReference>
<evidence type="ECO:0000256" key="1">
    <source>
        <dbReference type="ARBA" id="ARBA00001947"/>
    </source>
</evidence>
<keyword evidence="4 9" id="KW-0645">Protease</keyword>
<dbReference type="AlphaFoldDB" id="A0A1I1GJG8"/>
<keyword evidence="3 9" id="KW-0031">Aminopeptidase</keyword>
<keyword evidence="8 9" id="KW-0482">Metalloprotease</keyword>
<name>A0A1I1GJG8_9GAMM</name>
<dbReference type="GO" id="GO:0008237">
    <property type="term" value="F:metallopeptidase activity"/>
    <property type="evidence" value="ECO:0007669"/>
    <property type="project" value="UniProtKB-KW"/>
</dbReference>
<keyword evidence="7 9" id="KW-0862">Zinc</keyword>
<dbReference type="GO" id="GO:0004177">
    <property type="term" value="F:aminopeptidase activity"/>
    <property type="evidence" value="ECO:0007669"/>
    <property type="project" value="UniProtKB-KW"/>
</dbReference>
<dbReference type="EMBL" id="FOLH01000003">
    <property type="protein sequence ID" value="SFC11929.1"/>
    <property type="molecule type" value="Genomic_DNA"/>
</dbReference>
<dbReference type="NCBIfam" id="NF002759">
    <property type="entry name" value="PRK02813.1"/>
    <property type="match status" value="1"/>
</dbReference>
<reference evidence="11 12" key="1">
    <citation type="submission" date="2016-10" db="EMBL/GenBank/DDBJ databases">
        <authorList>
            <person name="de Groot N.N."/>
        </authorList>
    </citation>
    <scope>NUCLEOTIDE SEQUENCE [LARGE SCALE GENOMIC DNA]</scope>
    <source>
        <strain evidence="11 12">DSM 18438</strain>
    </source>
</reference>
<dbReference type="OrthoDB" id="5288740at2"/>
<evidence type="ECO:0000256" key="6">
    <source>
        <dbReference type="ARBA" id="ARBA00022801"/>
    </source>
</evidence>
<evidence type="ECO:0000256" key="10">
    <source>
        <dbReference type="RuleBase" id="RU004387"/>
    </source>
</evidence>
<dbReference type="InterPro" id="IPR001948">
    <property type="entry name" value="Peptidase_M18"/>
</dbReference>
<keyword evidence="5 9" id="KW-0479">Metal-binding</keyword>
<keyword evidence="12" id="KW-1185">Reference proteome</keyword>
<evidence type="ECO:0000313" key="12">
    <source>
        <dbReference type="Proteomes" id="UP000199058"/>
    </source>
</evidence>
<dbReference type="Pfam" id="PF02127">
    <property type="entry name" value="Peptidase_M18"/>
    <property type="match status" value="1"/>
</dbReference>
<dbReference type="Proteomes" id="UP000199058">
    <property type="component" value="Unassembled WGS sequence"/>
</dbReference>
<gene>
    <name evidence="11" type="ORF">SAMN05660443_1480</name>
</gene>
<organism evidence="11 12">
    <name type="scientific">Marinospirillum celere</name>
    <dbReference type="NCBI Taxonomy" id="1122252"/>
    <lineage>
        <taxon>Bacteria</taxon>
        <taxon>Pseudomonadati</taxon>
        <taxon>Pseudomonadota</taxon>
        <taxon>Gammaproteobacteria</taxon>
        <taxon>Oceanospirillales</taxon>
        <taxon>Oceanospirillaceae</taxon>
        <taxon>Marinospirillum</taxon>
    </lineage>
</organism>
<dbReference type="GO" id="GO:0005737">
    <property type="term" value="C:cytoplasm"/>
    <property type="evidence" value="ECO:0007669"/>
    <property type="project" value="UniProtKB-ARBA"/>
</dbReference>
<accession>A0A1I1GJG8</accession>
<evidence type="ECO:0000256" key="8">
    <source>
        <dbReference type="ARBA" id="ARBA00023049"/>
    </source>
</evidence>
<dbReference type="RefSeq" id="WP_091961407.1">
    <property type="nucleotide sequence ID" value="NZ_FOLH01000003.1"/>
</dbReference>
<evidence type="ECO:0000256" key="5">
    <source>
        <dbReference type="ARBA" id="ARBA00022723"/>
    </source>
</evidence>
<dbReference type="InterPro" id="IPR023358">
    <property type="entry name" value="Peptidase_M18_dom2"/>
</dbReference>
<keyword evidence="6 9" id="KW-0378">Hydrolase</keyword>
<evidence type="ECO:0000256" key="2">
    <source>
        <dbReference type="ARBA" id="ARBA00008290"/>
    </source>
</evidence>
<dbReference type="Gene3D" id="3.40.630.10">
    <property type="entry name" value="Zn peptidases"/>
    <property type="match status" value="1"/>
</dbReference>
<evidence type="ECO:0000256" key="9">
    <source>
        <dbReference type="RuleBase" id="RU004386"/>
    </source>
</evidence>
<dbReference type="GO" id="GO:0008270">
    <property type="term" value="F:zinc ion binding"/>
    <property type="evidence" value="ECO:0007669"/>
    <property type="project" value="InterPro"/>
</dbReference>
<evidence type="ECO:0000256" key="7">
    <source>
        <dbReference type="ARBA" id="ARBA00022833"/>
    </source>
</evidence>
<evidence type="ECO:0000256" key="3">
    <source>
        <dbReference type="ARBA" id="ARBA00022438"/>
    </source>
</evidence>
<evidence type="ECO:0000313" key="11">
    <source>
        <dbReference type="EMBL" id="SFC11929.1"/>
    </source>
</evidence>
<dbReference type="GO" id="GO:0006508">
    <property type="term" value="P:proteolysis"/>
    <property type="evidence" value="ECO:0007669"/>
    <property type="project" value="UniProtKB-KW"/>
</dbReference>
<comment type="cofactor">
    <cofactor evidence="1 10">
        <name>Zn(2+)</name>
        <dbReference type="ChEBI" id="CHEBI:29105"/>
    </cofactor>
</comment>
<dbReference type="STRING" id="1122252.SAMN05660443_1480"/>
<dbReference type="Gene3D" id="2.30.250.10">
    <property type="entry name" value="Aminopeptidase i, Domain 2"/>
    <property type="match status" value="1"/>
</dbReference>
<dbReference type="EC" id="3.4.11.-" evidence="10"/>
<dbReference type="PRINTS" id="PR00932">
    <property type="entry name" value="AMINO1PTASE"/>
</dbReference>
<dbReference type="SUPFAM" id="SSF101821">
    <property type="entry name" value="Aminopeptidase/glucanase lid domain"/>
    <property type="match status" value="1"/>
</dbReference>
<dbReference type="PANTHER" id="PTHR28570">
    <property type="entry name" value="ASPARTYL AMINOPEPTIDASE"/>
    <property type="match status" value="1"/>
</dbReference>
<sequence length="435" mass="47990">MQQLDVFNQGLIHFLQASPTPAHAVEVMRRQLQEAGFQELQEDQDWSLEPGQGYLVIRGGKSIVAWRQGLQEPQETGVRMLGAHTDSPCLKVKPKAEIFRNGCLQLGVEVYGGALLHPWFDRDLSLAGQVHYLDAQGQIQEALFDAREPLAIIPSLAIHLNREANKGVEANPQKHLPVILGQLNVSQNPLFAFRQWLASCLEAEGRQVTEVVDYDLSFYDVQPPAYVGLNKEYLASARLDNLLSCYVGMEALIACDQTQDATSLLICNDHEEVGSASALGAEGPFLESVLRRLTSGNEASYQKLISRSLMISCDNAHALHPNFADRHDENHGPKINAGPVIKINANQRYATSSETSALFDAWCRQAQVPCQRFVVRTDMGCGSTIGPLTSTRLGVRVVDVGVPQWAMHSIRETVGSQDPWYLARALVAFIQAARV</sequence>
<dbReference type="SUPFAM" id="SSF53187">
    <property type="entry name" value="Zn-dependent exopeptidases"/>
    <property type="match status" value="1"/>
</dbReference>